<dbReference type="Gene3D" id="2.40.50.1020">
    <property type="entry name" value="LytTr DNA-binding domain"/>
    <property type="match status" value="1"/>
</dbReference>
<name>A0A0F7CJF9_PAEDU</name>
<dbReference type="HOGENOM" id="CLU_172528_0_0_9"/>
<dbReference type="InterPro" id="IPR007492">
    <property type="entry name" value="LytTR_DNA-bd_dom"/>
</dbReference>
<evidence type="ECO:0000313" key="2">
    <source>
        <dbReference type="EMBL" id="AKG36141.1"/>
    </source>
</evidence>
<sequence>MKILAVKMFGRTGDDSDFVMLDLVKDVNYIDLWQKTKNSGKVLAFYTSNGSYLALATLADVGKAFEKYGYENIGRSVVVNTTKIKEVKPSENNGSVITFIDGTHVDVRKQM</sequence>
<evidence type="ECO:0000313" key="3">
    <source>
        <dbReference type="Proteomes" id="UP000034189"/>
    </source>
</evidence>
<feature type="domain" description="HTH LytTR-type" evidence="1">
    <location>
        <begin position="24"/>
        <end position="107"/>
    </location>
</feature>
<protein>
    <recommendedName>
        <fullName evidence="1">HTH LytTR-type domain-containing protein</fullName>
    </recommendedName>
</protein>
<gene>
    <name evidence="2" type="ORF">VK70_17535</name>
</gene>
<proteinExistence type="predicted"/>
<dbReference type="AlphaFoldDB" id="A0A0F7CJF9"/>
<organism evidence="2 3">
    <name type="scientific">Paenibacillus durus ATCC 35681</name>
    <dbReference type="NCBI Taxonomy" id="1333534"/>
    <lineage>
        <taxon>Bacteria</taxon>
        <taxon>Bacillati</taxon>
        <taxon>Bacillota</taxon>
        <taxon>Bacilli</taxon>
        <taxon>Bacillales</taxon>
        <taxon>Paenibacillaceae</taxon>
        <taxon>Paenibacillus</taxon>
    </lineage>
</organism>
<evidence type="ECO:0000259" key="1">
    <source>
        <dbReference type="Pfam" id="PF04397"/>
    </source>
</evidence>
<reference evidence="2 3" key="2">
    <citation type="journal article" date="2016" name="Genome Announc.">
        <title>Genome Sequence of a Gram-Positive Diazotroph, Paenibacillus durus Type Strain ATCC 35681.</title>
        <authorList>
            <person name="Halim M.A."/>
            <person name="Rahman A.Y."/>
            <person name="Sim K.S."/>
            <person name="Yam H.C."/>
            <person name="Rahim A.A."/>
            <person name="Ghazali A.H."/>
            <person name="Najimudin N."/>
        </authorList>
    </citation>
    <scope>NUCLEOTIDE SEQUENCE [LARGE SCALE GENOMIC DNA]</scope>
    <source>
        <strain evidence="2 3">ATCC 35681</strain>
    </source>
</reference>
<reference evidence="2 3" key="1">
    <citation type="submission" date="2015-03" db="EMBL/GenBank/DDBJ databases">
        <authorList>
            <person name="Abdul Halim M."/>
        </authorList>
    </citation>
    <scope>NUCLEOTIDE SEQUENCE [LARGE SCALE GENOMIC DNA]</scope>
    <source>
        <strain evidence="2 3">ATCC 35681</strain>
    </source>
</reference>
<dbReference type="PATRIC" id="fig|1333534.5.peg.3862"/>
<dbReference type="Pfam" id="PF04397">
    <property type="entry name" value="LytTR"/>
    <property type="match status" value="1"/>
</dbReference>
<accession>A0A0F7CJF9</accession>
<dbReference type="GO" id="GO:0003677">
    <property type="term" value="F:DNA binding"/>
    <property type="evidence" value="ECO:0007669"/>
    <property type="project" value="InterPro"/>
</dbReference>
<dbReference type="RefSeq" id="WP_025700290.1">
    <property type="nucleotide sequence ID" value="NZ_ASQQ01000759.1"/>
</dbReference>
<dbReference type="OrthoDB" id="2627383at2"/>
<dbReference type="EMBL" id="CP011114">
    <property type="protein sequence ID" value="AKG36141.1"/>
    <property type="molecule type" value="Genomic_DNA"/>
</dbReference>
<dbReference type="Proteomes" id="UP000034189">
    <property type="component" value="Chromosome"/>
</dbReference>